<reference evidence="1" key="1">
    <citation type="submission" date="2021-06" db="EMBL/GenBank/DDBJ databases">
        <authorList>
            <person name="Kallberg Y."/>
            <person name="Tangrot J."/>
            <person name="Rosling A."/>
        </authorList>
    </citation>
    <scope>NUCLEOTIDE SEQUENCE</scope>
    <source>
        <strain evidence="1">AU212A</strain>
    </source>
</reference>
<comment type="caution">
    <text evidence="1">The sequence shown here is derived from an EMBL/GenBank/DDBJ whole genome shotgun (WGS) entry which is preliminary data.</text>
</comment>
<organism evidence="1 2">
    <name type="scientific">Scutellospora calospora</name>
    <dbReference type="NCBI Taxonomy" id="85575"/>
    <lineage>
        <taxon>Eukaryota</taxon>
        <taxon>Fungi</taxon>
        <taxon>Fungi incertae sedis</taxon>
        <taxon>Mucoromycota</taxon>
        <taxon>Glomeromycotina</taxon>
        <taxon>Glomeromycetes</taxon>
        <taxon>Diversisporales</taxon>
        <taxon>Gigasporaceae</taxon>
        <taxon>Scutellospora</taxon>
    </lineage>
</organism>
<evidence type="ECO:0000313" key="2">
    <source>
        <dbReference type="Proteomes" id="UP000789860"/>
    </source>
</evidence>
<dbReference type="Proteomes" id="UP000789860">
    <property type="component" value="Unassembled WGS sequence"/>
</dbReference>
<evidence type="ECO:0000313" key="1">
    <source>
        <dbReference type="EMBL" id="CAG8435917.1"/>
    </source>
</evidence>
<dbReference type="EMBL" id="CAJVPM010000099">
    <property type="protein sequence ID" value="CAG8435917.1"/>
    <property type="molecule type" value="Genomic_DNA"/>
</dbReference>
<name>A0ACA9JUF0_9GLOM</name>
<proteinExistence type="predicted"/>
<protein>
    <submittedName>
        <fullName evidence="1">3026_t:CDS:1</fullName>
    </submittedName>
</protein>
<gene>
    <name evidence="1" type="ORF">SCALOS_LOCUS239</name>
</gene>
<keyword evidence="2" id="KW-1185">Reference proteome</keyword>
<accession>A0ACA9JUF0</accession>
<sequence>MPDSNTKDSPQTQSFLKKLSCKHGWGVFLTIIPILIISTIFTSIICAIYILCDIDITLPGSLVGTVSVVVGLLLAFRTNHAYNSYYEVLLQEIVQDLFGSVWLKAQRKIGMKKKESIQLLLAFVIAAKHHLRLEFGIEHDDFEGLLPGDYQRTKFFGNAGQENIEPHCKSTEDPDNPDDLVNAQDPAPSVTVHNQEPTENTQLLQKSKNQHPVSYIKNTFRSLVGNNLNNAQDIDVTWGTEDPKMSLPMEIVFHLGMYYDKLAREKKADPYRLYATLDSLIDILGNLERISNTPIPAAYKIHLYVWVLPFTLVEILGWFTIPVIFVISFILFGVEAIGSEIEDPFGYDLNDLPLDEYCKDLEAEIKYLYRYLPTGQSDFHI</sequence>